<reference evidence="1 2" key="1">
    <citation type="journal article" date="2013" name="Stand. Genomic Sci.">
        <title>Genomic Encyclopedia of Type Strains, Phase I: The one thousand microbial genomes (KMG-I) project.</title>
        <authorList>
            <person name="Kyrpides N.C."/>
            <person name="Woyke T."/>
            <person name="Eisen J.A."/>
            <person name="Garrity G."/>
            <person name="Lilburn T.G."/>
            <person name="Beck B.J."/>
            <person name="Whitman W.B."/>
            <person name="Hugenholtz P."/>
            <person name="Klenk H.P."/>
        </authorList>
    </citation>
    <scope>NUCLEOTIDE SEQUENCE [LARGE SCALE GENOMIC DNA]</scope>
    <source>
        <strain evidence="1 2">DSM 45044</strain>
    </source>
</reference>
<sequence>MGTLAERAARITVKVVSPDNRIRAEMTGRGDSATVAFRPRAFGEYRKDTLEHQLAALLRLLSTGYLRGYHRLLDVHGVTRLTDPATATDPAQRGFLTAAGELTAVGAAPGRTIRIRTVGMTGWQVRISDEGFGLPEPEFVSEFGTAGADVVREFRSRLSALRRESFGPPIEEVRRRLRERMAGHRAA</sequence>
<dbReference type="AlphaFoldDB" id="A0A562VEF7"/>
<accession>A0A562VEF7</accession>
<keyword evidence="2" id="KW-1185">Reference proteome</keyword>
<dbReference type="EMBL" id="VLLL01000005">
    <property type="protein sequence ID" value="TWJ16260.1"/>
    <property type="molecule type" value="Genomic_DNA"/>
</dbReference>
<dbReference type="OrthoDB" id="3292129at2"/>
<organism evidence="1 2">
    <name type="scientific">Stackebrandtia albiflava</name>
    <dbReference type="NCBI Taxonomy" id="406432"/>
    <lineage>
        <taxon>Bacteria</taxon>
        <taxon>Bacillati</taxon>
        <taxon>Actinomycetota</taxon>
        <taxon>Actinomycetes</taxon>
        <taxon>Glycomycetales</taxon>
        <taxon>Glycomycetaceae</taxon>
        <taxon>Stackebrandtia</taxon>
    </lineage>
</organism>
<proteinExistence type="predicted"/>
<name>A0A562VEF7_9ACTN</name>
<evidence type="ECO:0000313" key="2">
    <source>
        <dbReference type="Proteomes" id="UP000321617"/>
    </source>
</evidence>
<comment type="caution">
    <text evidence="1">The sequence shown here is derived from an EMBL/GenBank/DDBJ whole genome shotgun (WGS) entry which is preliminary data.</text>
</comment>
<protein>
    <submittedName>
        <fullName evidence="1">Uncharacterized protein</fullName>
    </submittedName>
</protein>
<evidence type="ECO:0000313" key="1">
    <source>
        <dbReference type="EMBL" id="TWJ16260.1"/>
    </source>
</evidence>
<dbReference type="RefSeq" id="WP_147136371.1">
    <property type="nucleotide sequence ID" value="NZ_BAABIJ010000001.1"/>
</dbReference>
<dbReference type="Proteomes" id="UP000321617">
    <property type="component" value="Unassembled WGS sequence"/>
</dbReference>
<gene>
    <name evidence="1" type="ORF">LX16_1987</name>
</gene>